<gene>
    <name evidence="1" type="ORF">PACLA_8A039404</name>
</gene>
<keyword evidence="2" id="KW-1185">Reference proteome</keyword>
<dbReference type="Proteomes" id="UP001152795">
    <property type="component" value="Unassembled WGS sequence"/>
</dbReference>
<proteinExistence type="predicted"/>
<sequence length="105" mass="12257">DCWQRIQKPRKFFGNDGNMLDVEYTLDRALGQGAESGDIANKDSSKATSPPIECQKIVKTCPCLRSMKKFGICSDSRYSHEMRRFICSREKFGDKHHKWRYVKYT</sequence>
<protein>
    <submittedName>
        <fullName evidence="1">Uncharacterized protein</fullName>
    </submittedName>
</protein>
<evidence type="ECO:0000313" key="1">
    <source>
        <dbReference type="EMBL" id="CAB4023278.1"/>
    </source>
</evidence>
<organism evidence="1 2">
    <name type="scientific">Paramuricea clavata</name>
    <name type="common">Red gorgonian</name>
    <name type="synonym">Violescent sea-whip</name>
    <dbReference type="NCBI Taxonomy" id="317549"/>
    <lineage>
        <taxon>Eukaryota</taxon>
        <taxon>Metazoa</taxon>
        <taxon>Cnidaria</taxon>
        <taxon>Anthozoa</taxon>
        <taxon>Octocorallia</taxon>
        <taxon>Malacalcyonacea</taxon>
        <taxon>Plexauridae</taxon>
        <taxon>Paramuricea</taxon>
    </lineage>
</organism>
<dbReference type="AlphaFoldDB" id="A0A7D9J753"/>
<accession>A0A7D9J753</accession>
<dbReference type="EMBL" id="CACRXK020012412">
    <property type="protein sequence ID" value="CAB4023278.1"/>
    <property type="molecule type" value="Genomic_DNA"/>
</dbReference>
<reference evidence="1" key="1">
    <citation type="submission" date="2020-04" db="EMBL/GenBank/DDBJ databases">
        <authorList>
            <person name="Alioto T."/>
            <person name="Alioto T."/>
            <person name="Gomez Garrido J."/>
        </authorList>
    </citation>
    <scope>NUCLEOTIDE SEQUENCE</scope>
    <source>
        <strain evidence="1">A484AB</strain>
    </source>
</reference>
<comment type="caution">
    <text evidence="1">The sequence shown here is derived from an EMBL/GenBank/DDBJ whole genome shotgun (WGS) entry which is preliminary data.</text>
</comment>
<name>A0A7D9J753_PARCT</name>
<feature type="non-terminal residue" evidence="1">
    <location>
        <position position="105"/>
    </location>
</feature>
<evidence type="ECO:0000313" key="2">
    <source>
        <dbReference type="Proteomes" id="UP001152795"/>
    </source>
</evidence>
<feature type="non-terminal residue" evidence="1">
    <location>
        <position position="1"/>
    </location>
</feature>